<sequence>MPSDGVQAPDPLDVDAHGIPISCAHSPQTDLPVWQYVHKLTTPVANEKNASRPYTHICILCAAAPPLRSTKKRAATWKDALMRQRMSTNAVAHVQRVHPHEFTTIADYKQRKRTAGLATKARVKNSSRNSSTTTATTTTTASTTTTAPPPPPALTSESRGPKLKKSSAKVTRKSGTQQQQQQRLGPKRRRGADRALATPLRRSRNAVASAAPFDSTAAVGERSSDPHAADSAVQWLLSSGLPASALDDRHLLQLVHRPLVGPSALDVAVHVQREFGRFGHWLSSYLLAESRAAMGLSFLALRHELRPLETATVAAAGAVTLTGRPLATQQRAFVSAAIGFIDSQWRKVDLVLAAKVVPRTWDQHVTQLVDQTVSKVYNIPSISEYARFDQVAAAAAAAAAASGAEDAAASGAEDAADVPSGLDVKGEYGSCTDKREDLLTRTLRQCVSDALGVGRCSLSGEETNVCRILRLLQELMQFFEPSERSRALAEIGAACSTGTSLCSLVSMEKMMLSTHTSIGVLARLLATSCARFPLYQSYFQSPVRPTATEPDDESAWTQLTMQDWQTVTEVEAILSHLGQFRLEKRVALRTSAVASSYAMLFRRLLSVTTNASSLKVYCMDEPIINLPSTRRTIQRKAKRVDEFTPTGRQCLLQLRQLISQKFSSPSTPSAVDDEIKAMLLDPRISCKVGDLVTDAQALCRAQEALRQEHRTVFELLAARDGDGFPGPDNEIEDDLDDEFSSLLMVEGSKNQSPAVSSFITLSGRRPSKNDVAEDEVRAWREWQNVCIEGNALAQIGADLFSKGKYNLLKLYHHVDILEWFRDVGQHAHPAASLLARIYLGRQNSPSPALRTSLSRFTVQEEATWALGAAQRAERRCILHHNWRQYQELKSKATPSAANNEMVNPSLSGF</sequence>
<organism evidence="2 3">
    <name type="scientific">Hyaloperonospora brassicae</name>
    <name type="common">Brassica downy mildew</name>
    <name type="synonym">Peronospora brassicae</name>
    <dbReference type="NCBI Taxonomy" id="162125"/>
    <lineage>
        <taxon>Eukaryota</taxon>
        <taxon>Sar</taxon>
        <taxon>Stramenopiles</taxon>
        <taxon>Oomycota</taxon>
        <taxon>Peronosporomycetes</taxon>
        <taxon>Peronosporales</taxon>
        <taxon>Peronosporaceae</taxon>
        <taxon>Hyaloperonospora</taxon>
    </lineage>
</organism>
<accession>A0AAV0UFU7</accession>
<dbReference type="Proteomes" id="UP001162031">
    <property type="component" value="Unassembled WGS sequence"/>
</dbReference>
<evidence type="ECO:0000313" key="2">
    <source>
        <dbReference type="EMBL" id="CAI5735830.1"/>
    </source>
</evidence>
<reference evidence="2" key="1">
    <citation type="submission" date="2022-12" db="EMBL/GenBank/DDBJ databases">
        <authorList>
            <person name="Webb A."/>
        </authorList>
    </citation>
    <scope>NUCLEOTIDE SEQUENCE</scope>
    <source>
        <strain evidence="2">Hp1</strain>
    </source>
</reference>
<evidence type="ECO:0000256" key="1">
    <source>
        <dbReference type="SAM" id="MobiDB-lite"/>
    </source>
</evidence>
<dbReference type="AlphaFoldDB" id="A0AAV0UFU7"/>
<feature type="region of interest" description="Disordered" evidence="1">
    <location>
        <begin position="113"/>
        <end position="209"/>
    </location>
</feature>
<keyword evidence="3" id="KW-1185">Reference proteome</keyword>
<feature type="compositionally biased region" description="Basic residues" evidence="1">
    <location>
        <begin position="161"/>
        <end position="172"/>
    </location>
</feature>
<name>A0AAV0UFU7_HYABA</name>
<proteinExistence type="predicted"/>
<comment type="caution">
    <text evidence="2">The sequence shown here is derived from an EMBL/GenBank/DDBJ whole genome shotgun (WGS) entry which is preliminary data.</text>
</comment>
<protein>
    <submittedName>
        <fullName evidence="2">Uncharacterized protein</fullName>
    </submittedName>
</protein>
<feature type="compositionally biased region" description="Low complexity" evidence="1">
    <location>
        <begin position="130"/>
        <end position="146"/>
    </location>
</feature>
<evidence type="ECO:0000313" key="3">
    <source>
        <dbReference type="Proteomes" id="UP001162031"/>
    </source>
</evidence>
<gene>
    <name evidence="2" type="ORF">HBR001_LOCUS6618</name>
</gene>
<dbReference type="EMBL" id="CANTFL010001287">
    <property type="protein sequence ID" value="CAI5735830.1"/>
    <property type="molecule type" value="Genomic_DNA"/>
</dbReference>